<name>A0AAN7UIP5_9MYCE</name>
<evidence type="ECO:0000313" key="1">
    <source>
        <dbReference type="EMBL" id="KAK5582513.1"/>
    </source>
</evidence>
<dbReference type="Pfam" id="PF13233">
    <property type="entry name" value="Complex1_LYR_2"/>
    <property type="match status" value="1"/>
</dbReference>
<evidence type="ECO:0000313" key="2">
    <source>
        <dbReference type="Proteomes" id="UP001344447"/>
    </source>
</evidence>
<accession>A0AAN7UIP5</accession>
<dbReference type="Proteomes" id="UP001344447">
    <property type="component" value="Unassembled WGS sequence"/>
</dbReference>
<comment type="caution">
    <text evidence="1">The sequence shown here is derived from an EMBL/GenBank/DDBJ whole genome shotgun (WGS) entry which is preliminary data.</text>
</comment>
<dbReference type="EMBL" id="JAVFKY010000001">
    <property type="protein sequence ID" value="KAK5582513.1"/>
    <property type="molecule type" value="Genomic_DNA"/>
</dbReference>
<sequence>MTSNGITTSSKVLFRRLVREGLRYNTFKFDPWWRTNVIQLFRDNKDVTDPNEIKVLQDKVKSYRYLIKSSKDLSELLDSYNIGLSSRQRVEKSSNRVGLTVPEWPEDRDRRIKREIEESMQIGKKIDTDQFKK</sequence>
<keyword evidence="2" id="KW-1185">Reference proteome</keyword>
<organism evidence="1 2">
    <name type="scientific">Dictyostelium firmibasis</name>
    <dbReference type="NCBI Taxonomy" id="79012"/>
    <lineage>
        <taxon>Eukaryota</taxon>
        <taxon>Amoebozoa</taxon>
        <taxon>Evosea</taxon>
        <taxon>Eumycetozoa</taxon>
        <taxon>Dictyostelia</taxon>
        <taxon>Dictyosteliales</taxon>
        <taxon>Dictyosteliaceae</taxon>
        <taxon>Dictyostelium</taxon>
    </lineage>
</organism>
<proteinExistence type="predicted"/>
<protein>
    <submittedName>
        <fullName evidence="1">Uncharacterized protein</fullName>
    </submittedName>
</protein>
<dbReference type="AlphaFoldDB" id="A0AAN7UIP5"/>
<gene>
    <name evidence="1" type="ORF">RB653_004098</name>
</gene>
<reference evidence="1 2" key="1">
    <citation type="submission" date="2023-11" db="EMBL/GenBank/DDBJ databases">
        <title>Dfirmibasis_genome.</title>
        <authorList>
            <person name="Edelbroek B."/>
            <person name="Kjellin J."/>
            <person name="Jerlstrom-Hultqvist J."/>
            <person name="Soderbom F."/>
        </authorList>
    </citation>
    <scope>NUCLEOTIDE SEQUENCE [LARGE SCALE GENOMIC DNA]</scope>
    <source>
        <strain evidence="1 2">TNS-C-14</strain>
    </source>
</reference>